<feature type="compositionally biased region" description="Polar residues" evidence="2">
    <location>
        <begin position="188"/>
        <end position="197"/>
    </location>
</feature>
<dbReference type="PROSITE" id="PS00018">
    <property type="entry name" value="EF_HAND_1"/>
    <property type="match status" value="1"/>
</dbReference>
<dbReference type="SUPFAM" id="SSF47473">
    <property type="entry name" value="EF-hand"/>
    <property type="match status" value="1"/>
</dbReference>
<protein>
    <submittedName>
        <fullName evidence="4">Myelin transcription factor 1-like protein</fullName>
    </submittedName>
</protein>
<dbReference type="SMART" id="SM00054">
    <property type="entry name" value="EFh"/>
    <property type="match status" value="2"/>
</dbReference>
<keyword evidence="1" id="KW-0106">Calcium</keyword>
<dbReference type="CDD" id="cd00051">
    <property type="entry name" value="EFh"/>
    <property type="match status" value="1"/>
</dbReference>
<evidence type="ECO:0000259" key="3">
    <source>
        <dbReference type="PROSITE" id="PS50222"/>
    </source>
</evidence>
<feature type="region of interest" description="Disordered" evidence="2">
    <location>
        <begin position="62"/>
        <end position="149"/>
    </location>
</feature>
<dbReference type="EMBL" id="QPKB01000007">
    <property type="protein sequence ID" value="RWR89813.1"/>
    <property type="molecule type" value="Genomic_DNA"/>
</dbReference>
<gene>
    <name evidence="4" type="ORF">CKAN_01888400</name>
</gene>
<dbReference type="InterPro" id="IPR002048">
    <property type="entry name" value="EF_hand_dom"/>
</dbReference>
<feature type="region of interest" description="Disordered" evidence="2">
    <location>
        <begin position="188"/>
        <end position="223"/>
    </location>
</feature>
<dbReference type="PROSITE" id="PS50222">
    <property type="entry name" value="EF_HAND_2"/>
    <property type="match status" value="2"/>
</dbReference>
<keyword evidence="5" id="KW-1185">Reference proteome</keyword>
<feature type="compositionally biased region" description="Basic and acidic residues" evidence="2">
    <location>
        <begin position="93"/>
        <end position="103"/>
    </location>
</feature>
<evidence type="ECO:0000313" key="5">
    <source>
        <dbReference type="Proteomes" id="UP000283530"/>
    </source>
</evidence>
<feature type="domain" description="EF-hand" evidence="3">
    <location>
        <begin position="229"/>
        <end position="264"/>
    </location>
</feature>
<evidence type="ECO:0000313" key="4">
    <source>
        <dbReference type="EMBL" id="RWR89813.1"/>
    </source>
</evidence>
<reference evidence="4 5" key="1">
    <citation type="journal article" date="2019" name="Nat. Plants">
        <title>Stout camphor tree genome fills gaps in understanding of flowering plant genome evolution.</title>
        <authorList>
            <person name="Chaw S.M."/>
            <person name="Liu Y.C."/>
            <person name="Wu Y.W."/>
            <person name="Wang H.Y."/>
            <person name="Lin C.I."/>
            <person name="Wu C.S."/>
            <person name="Ke H.M."/>
            <person name="Chang L.Y."/>
            <person name="Hsu C.Y."/>
            <person name="Yang H.T."/>
            <person name="Sudianto E."/>
            <person name="Hsu M.H."/>
            <person name="Wu K.P."/>
            <person name="Wang L.N."/>
            <person name="Leebens-Mack J.H."/>
            <person name="Tsai I.J."/>
        </authorList>
    </citation>
    <scope>NUCLEOTIDE SEQUENCE [LARGE SCALE GENOMIC DNA]</scope>
    <source>
        <strain evidence="5">cv. Chaw 1501</strain>
        <tissue evidence="4">Young leaves</tissue>
    </source>
</reference>
<dbReference type="InterPro" id="IPR018247">
    <property type="entry name" value="EF_Hand_1_Ca_BS"/>
</dbReference>
<organism evidence="4 5">
    <name type="scientific">Cinnamomum micranthum f. kanehirae</name>
    <dbReference type="NCBI Taxonomy" id="337451"/>
    <lineage>
        <taxon>Eukaryota</taxon>
        <taxon>Viridiplantae</taxon>
        <taxon>Streptophyta</taxon>
        <taxon>Embryophyta</taxon>
        <taxon>Tracheophyta</taxon>
        <taxon>Spermatophyta</taxon>
        <taxon>Magnoliopsida</taxon>
        <taxon>Magnoliidae</taxon>
        <taxon>Laurales</taxon>
        <taxon>Lauraceae</taxon>
        <taxon>Cinnamomum</taxon>
    </lineage>
</organism>
<feature type="compositionally biased region" description="Acidic residues" evidence="2">
    <location>
        <begin position="1"/>
        <end position="19"/>
    </location>
</feature>
<comment type="caution">
    <text evidence="4">The sequence shown here is derived from an EMBL/GenBank/DDBJ whole genome shotgun (WGS) entry which is preliminary data.</text>
</comment>
<feature type="compositionally biased region" description="Basic and acidic residues" evidence="2">
    <location>
        <begin position="20"/>
        <end position="31"/>
    </location>
</feature>
<name>A0A443PGB7_9MAGN</name>
<dbReference type="InterPro" id="IPR011992">
    <property type="entry name" value="EF-hand-dom_pair"/>
</dbReference>
<dbReference type="OrthoDB" id="293868at2759"/>
<feature type="compositionally biased region" description="Acidic residues" evidence="2">
    <location>
        <begin position="104"/>
        <end position="120"/>
    </location>
</feature>
<dbReference type="Gene3D" id="1.10.238.10">
    <property type="entry name" value="EF-hand"/>
    <property type="match status" value="1"/>
</dbReference>
<feature type="compositionally biased region" description="Basic residues" evidence="2">
    <location>
        <begin position="78"/>
        <end position="90"/>
    </location>
</feature>
<dbReference type="AlphaFoldDB" id="A0A443PGB7"/>
<evidence type="ECO:0000256" key="1">
    <source>
        <dbReference type="ARBA" id="ARBA00022837"/>
    </source>
</evidence>
<feature type="domain" description="EF-hand" evidence="3">
    <location>
        <begin position="265"/>
        <end position="300"/>
    </location>
</feature>
<accession>A0A443PGB7</accession>
<sequence length="312" mass="34963">MAAAEEEEPPLDYSEPEEENPQKSRSSTENRIDDEEKEEIPDYEKQRLSRIRENRARLEALGLPTLASSFLGSVGKHPNTKSKGKKKVSTKKGQQDDEYRPSEGEDGESSSTEEDNEEGDGSLGSRRSFTRKGKSRSPLNAAKRKKTLPIQRDENELDLIDDDVSLQQAIALSLGGLPEELPSMLSQFSQDSATSKNDIGRSGRQDGVGVHEATQRRKRRKSNISRVQLTEDELIAYFLSFDEAGKGKITVRDLQRLAEAHDFNWTDKELIDMIDCFDSDRDGKLSLGDFRTIVAQCNMMQGSENVEMGVKC</sequence>
<dbReference type="Pfam" id="PF13499">
    <property type="entry name" value="EF-hand_7"/>
    <property type="match status" value="1"/>
</dbReference>
<feature type="region of interest" description="Disordered" evidence="2">
    <location>
        <begin position="1"/>
        <end position="47"/>
    </location>
</feature>
<dbReference type="GO" id="GO:0005509">
    <property type="term" value="F:calcium ion binding"/>
    <property type="evidence" value="ECO:0007669"/>
    <property type="project" value="InterPro"/>
</dbReference>
<evidence type="ECO:0000256" key="2">
    <source>
        <dbReference type="SAM" id="MobiDB-lite"/>
    </source>
</evidence>
<proteinExistence type="predicted"/>
<dbReference type="Proteomes" id="UP000283530">
    <property type="component" value="Unassembled WGS sequence"/>
</dbReference>